<evidence type="ECO:0000313" key="1">
    <source>
        <dbReference type="EMBL" id="QDC36029.1"/>
    </source>
</evidence>
<dbReference type="RefSeq" id="WP_140041411.1">
    <property type="nucleotide sequence ID" value="NZ_CP041016.1"/>
</dbReference>
<dbReference type="EMBL" id="CP041016">
    <property type="protein sequence ID" value="QDC36029.1"/>
    <property type="molecule type" value="Genomic_DNA"/>
</dbReference>
<dbReference type="AlphaFoldDB" id="A0A5B8CA71"/>
<proteinExistence type="predicted"/>
<accession>A0A5B8CA71</accession>
<name>A0A5B8CA71_SPHSA</name>
<dbReference type="Proteomes" id="UP000311469">
    <property type="component" value="Chromosome cSF1"/>
</dbReference>
<dbReference type="KEGG" id="sufl:FIL70_00980"/>
<organism evidence="1 2">
    <name type="scientific">Sphingobium fuliginis ATCC 27551</name>
    <dbReference type="NCBI Taxonomy" id="1208342"/>
    <lineage>
        <taxon>Bacteria</taxon>
        <taxon>Pseudomonadati</taxon>
        <taxon>Pseudomonadota</taxon>
        <taxon>Alphaproteobacteria</taxon>
        <taxon>Sphingomonadales</taxon>
        <taxon>Sphingomonadaceae</taxon>
        <taxon>Sphingobium</taxon>
    </lineage>
</organism>
<gene>
    <name evidence="1" type="ORF">FIL70_00980</name>
</gene>
<evidence type="ECO:0000313" key="2">
    <source>
        <dbReference type="Proteomes" id="UP000311469"/>
    </source>
</evidence>
<protein>
    <submittedName>
        <fullName evidence="1">Uncharacterized protein</fullName>
    </submittedName>
</protein>
<sequence>MIEEAGRLESFLPISYRTAKEEEYVRFLWEAFNDNCASGKYQFAFLAYHMLTMCFVYFNIWQIKLIKPDNFATALIGFGKELEKELLEATSPFTFSVVNESSVMRFLKLIQCDNAKIGAYTKLVKDRNETAHSNGNIFYSSEDELAAKVRDILRLVSEIQGHSEGIIVEGYKRFLLESADPEEREHIEVHDQVREVLIHETYMSLIDLSFCANCEINEFADHQHLAEIEALHAEVRAWVESEEV</sequence>
<reference evidence="1 2" key="1">
    <citation type="submission" date="2019-06" db="EMBL/GenBank/DDBJ databases">
        <title>Genome organization and adaptive potential of archetypical organophosphate degarding Sphingobium fuliginis ATCC 27551.</title>
        <authorList>
            <person name="Sarwar A."/>
            <person name="Parthasarathy S."/>
            <person name="Singh C."/>
            <person name="Siddavattam D."/>
        </authorList>
    </citation>
    <scope>NUCLEOTIDE SEQUENCE [LARGE SCALE GENOMIC DNA]</scope>
    <source>
        <strain evidence="1 2">ATCC 27551</strain>
    </source>
</reference>